<keyword evidence="2" id="KW-1133">Transmembrane helix</keyword>
<dbReference type="STRING" id="388357.GCA_001580365_00240"/>
<keyword evidence="2" id="KW-0472">Membrane</keyword>
<dbReference type="Proteomes" id="UP000321103">
    <property type="component" value="Unassembled WGS sequence"/>
</dbReference>
<comment type="caution">
    <text evidence="3">The sequence shown here is derived from an EMBL/GenBank/DDBJ whole genome shotgun (WGS) entry which is preliminary data.</text>
</comment>
<evidence type="ECO:0000313" key="3">
    <source>
        <dbReference type="EMBL" id="GEO95770.1"/>
    </source>
</evidence>
<sequence>MSNRYLTTGETAGQDDVHSITATAGSHTQDMNHRMKVYSIQMGLRILCLIVFVAVDNIWVRGVAILGVAILPWMAVLLANSNDRSTRTSHYYEPPAAPALAAAPEPAPSAAPLAIDFVLEGEFTTGHAGDGDQDRTEGPRTGSTGTSRTAFPSGDPASSATVEDDTSRRRGAA</sequence>
<evidence type="ECO:0000256" key="2">
    <source>
        <dbReference type="SAM" id="Phobius"/>
    </source>
</evidence>
<name>A0A512IDJ8_9MICC</name>
<gene>
    <name evidence="3" type="ORF">KTU01_18930</name>
</gene>
<feature type="compositionally biased region" description="Basic and acidic residues" evidence="1">
    <location>
        <begin position="129"/>
        <end position="138"/>
    </location>
</feature>
<reference evidence="3 4" key="1">
    <citation type="submission" date="2019-07" db="EMBL/GenBank/DDBJ databases">
        <title>Whole genome shotgun sequence of Kocuria turfanensis NBRC 107627.</title>
        <authorList>
            <person name="Hosoyama A."/>
            <person name="Uohara A."/>
            <person name="Ohji S."/>
            <person name="Ichikawa N."/>
        </authorList>
    </citation>
    <scope>NUCLEOTIDE SEQUENCE [LARGE SCALE GENOMIC DNA]</scope>
    <source>
        <strain evidence="3 4">NBRC 107627</strain>
    </source>
</reference>
<dbReference type="InterPro" id="IPR021449">
    <property type="entry name" value="DUF3099"/>
</dbReference>
<dbReference type="Pfam" id="PF11298">
    <property type="entry name" value="DUF3099"/>
    <property type="match status" value="1"/>
</dbReference>
<feature type="transmembrane region" description="Helical" evidence="2">
    <location>
        <begin position="61"/>
        <end position="79"/>
    </location>
</feature>
<evidence type="ECO:0008006" key="5">
    <source>
        <dbReference type="Google" id="ProtNLM"/>
    </source>
</evidence>
<dbReference type="AlphaFoldDB" id="A0A512IDJ8"/>
<organism evidence="3 4">
    <name type="scientific">Kocuria turfanensis</name>
    <dbReference type="NCBI Taxonomy" id="388357"/>
    <lineage>
        <taxon>Bacteria</taxon>
        <taxon>Bacillati</taxon>
        <taxon>Actinomycetota</taxon>
        <taxon>Actinomycetes</taxon>
        <taxon>Micrococcales</taxon>
        <taxon>Micrococcaceae</taxon>
        <taxon>Kocuria</taxon>
    </lineage>
</organism>
<keyword evidence="2" id="KW-0812">Transmembrane</keyword>
<feature type="region of interest" description="Disordered" evidence="1">
    <location>
        <begin position="124"/>
        <end position="173"/>
    </location>
</feature>
<protein>
    <recommendedName>
        <fullName evidence="5">DUF3099 domain-containing protein</fullName>
    </recommendedName>
</protein>
<evidence type="ECO:0000313" key="4">
    <source>
        <dbReference type="Proteomes" id="UP000321103"/>
    </source>
</evidence>
<feature type="compositionally biased region" description="Low complexity" evidence="1">
    <location>
        <begin position="139"/>
        <end position="149"/>
    </location>
</feature>
<proteinExistence type="predicted"/>
<dbReference type="EMBL" id="BJZS01000051">
    <property type="protein sequence ID" value="GEO95770.1"/>
    <property type="molecule type" value="Genomic_DNA"/>
</dbReference>
<keyword evidence="4" id="KW-1185">Reference proteome</keyword>
<accession>A0A512IDJ8</accession>
<dbReference type="RefSeq" id="WP_062733643.1">
    <property type="nucleotide sequence ID" value="NZ_BJZS01000051.1"/>
</dbReference>
<feature type="transmembrane region" description="Helical" evidence="2">
    <location>
        <begin position="37"/>
        <end position="55"/>
    </location>
</feature>
<evidence type="ECO:0000256" key="1">
    <source>
        <dbReference type="SAM" id="MobiDB-lite"/>
    </source>
</evidence>